<feature type="compositionally biased region" description="Polar residues" evidence="1">
    <location>
        <begin position="319"/>
        <end position="330"/>
    </location>
</feature>
<accession>A0A8C9V5V1</accession>
<evidence type="ECO:0000313" key="4">
    <source>
        <dbReference type="Proteomes" id="UP000694397"/>
    </source>
</evidence>
<evidence type="ECO:0000256" key="2">
    <source>
        <dbReference type="SAM" id="Phobius"/>
    </source>
</evidence>
<feature type="region of interest" description="Disordered" evidence="1">
    <location>
        <begin position="319"/>
        <end position="385"/>
    </location>
</feature>
<keyword evidence="4" id="KW-1185">Reference proteome</keyword>
<sequence>MKKRKELNALIGLGGDSKRKKTKKGSGHRLLRTEPPDSDSESSSEDDDDEFSSLSGAAAFGKRSYARCCNICYPLCTFIILVACVMACAGLIWMQVALKEDLDSLKEKFHTMESSQSVSLHEIPKLNEDLKGEQKRLELLENGDMGLKKLWSNITEINKKITLLDTAVSLLKANIKSASDIINLPTTIEALQKSVATIGSTLTSVQHDVNTLQTGVEDQMKAVNILKKEMVERQIKGDKNPKDKVECPAEKVDNCSSLLPLKQEVLSLQDALSKTNATQRQYQSEADETIHSLNSSITTLIHKVSFLESGFLLLNTTPSSHLTGSPQTNPGDKLVSGKGEAANRVRFTDPESSPEEDVKIPYPEPAVNSAGGFLPTKPLNPTRRPRFLSQSVSKKELGRENQIPISFPGISSLKDLENVFHNVEEGALSYDDLKKTFGLDIPEVQLLEQFDTDGDGKFSLLELRSATGL</sequence>
<protein>
    <recommendedName>
        <fullName evidence="5">EF-hand calcium-binding domain-containing protein 14</fullName>
    </recommendedName>
</protein>
<reference evidence="3" key="2">
    <citation type="submission" date="2025-08" db="UniProtKB">
        <authorList>
            <consortium name="Ensembl"/>
        </authorList>
    </citation>
    <scope>IDENTIFICATION</scope>
</reference>
<dbReference type="Proteomes" id="UP000694397">
    <property type="component" value="Chromosome 3"/>
</dbReference>
<dbReference type="GeneTree" id="ENSGT00390000011196"/>
<dbReference type="CTD" id="9813"/>
<feature type="region of interest" description="Disordered" evidence="1">
    <location>
        <begin position="1"/>
        <end position="51"/>
    </location>
</feature>
<feature type="transmembrane region" description="Helical" evidence="2">
    <location>
        <begin position="71"/>
        <end position="94"/>
    </location>
</feature>
<dbReference type="PANTHER" id="PTHR15717">
    <property type="entry name" value="PROTEIN KIAA0494"/>
    <property type="match status" value="1"/>
</dbReference>
<gene>
    <name evidence="3" type="primary">efcab14</name>
</gene>
<dbReference type="RefSeq" id="XP_018608646.1">
    <property type="nucleotide sequence ID" value="XM_018753130.2"/>
</dbReference>
<dbReference type="PANTHER" id="PTHR15717:SF2">
    <property type="entry name" value="EF-HAND CALCIUM-BINDING DOMAIN-CONTAINING PROTEIN 14"/>
    <property type="match status" value="1"/>
</dbReference>
<evidence type="ECO:0008006" key="5">
    <source>
        <dbReference type="Google" id="ProtNLM"/>
    </source>
</evidence>
<keyword evidence="2" id="KW-0472">Membrane</keyword>
<dbReference type="OrthoDB" id="10009315at2759"/>
<reference evidence="3 4" key="1">
    <citation type="submission" date="2019-04" db="EMBL/GenBank/DDBJ databases">
        <authorList>
            <consortium name="Wellcome Sanger Institute Data Sharing"/>
        </authorList>
    </citation>
    <scope>NUCLEOTIDE SEQUENCE [LARGE SCALE GENOMIC DNA]</scope>
</reference>
<keyword evidence="2" id="KW-1133">Transmembrane helix</keyword>
<dbReference type="InterPro" id="IPR042352">
    <property type="entry name" value="EFCAB14"/>
</dbReference>
<dbReference type="AlphaFoldDB" id="A0A8C9V5V1"/>
<dbReference type="GeneID" id="108934916"/>
<evidence type="ECO:0000313" key="3">
    <source>
        <dbReference type="Ensembl" id="ENSSFOP00015024892.1"/>
    </source>
</evidence>
<dbReference type="Ensembl" id="ENSSFOT00015025166.2">
    <property type="protein sequence ID" value="ENSSFOP00015024892.1"/>
    <property type="gene ID" value="ENSSFOG00015016003.2"/>
</dbReference>
<dbReference type="KEGG" id="sfm:108934916"/>
<feature type="compositionally biased region" description="Acidic residues" evidence="1">
    <location>
        <begin position="36"/>
        <end position="51"/>
    </location>
</feature>
<evidence type="ECO:0000256" key="1">
    <source>
        <dbReference type="SAM" id="MobiDB-lite"/>
    </source>
</evidence>
<proteinExistence type="predicted"/>
<feature type="compositionally biased region" description="Basic residues" evidence="1">
    <location>
        <begin position="18"/>
        <end position="30"/>
    </location>
</feature>
<keyword evidence="2" id="KW-0812">Transmembrane</keyword>
<name>A0A8C9V5V1_SCLFO</name>
<organism evidence="3 4">
    <name type="scientific">Scleropages formosus</name>
    <name type="common">Asian bonytongue</name>
    <name type="synonym">Osteoglossum formosum</name>
    <dbReference type="NCBI Taxonomy" id="113540"/>
    <lineage>
        <taxon>Eukaryota</taxon>
        <taxon>Metazoa</taxon>
        <taxon>Chordata</taxon>
        <taxon>Craniata</taxon>
        <taxon>Vertebrata</taxon>
        <taxon>Euteleostomi</taxon>
        <taxon>Actinopterygii</taxon>
        <taxon>Neopterygii</taxon>
        <taxon>Teleostei</taxon>
        <taxon>Osteoglossocephala</taxon>
        <taxon>Osteoglossomorpha</taxon>
        <taxon>Osteoglossiformes</taxon>
        <taxon>Osteoglossidae</taxon>
        <taxon>Scleropages</taxon>
    </lineage>
</organism>
<reference evidence="3" key="3">
    <citation type="submission" date="2025-09" db="UniProtKB">
        <authorList>
            <consortium name="Ensembl"/>
        </authorList>
    </citation>
    <scope>IDENTIFICATION</scope>
</reference>